<dbReference type="HAMAP" id="MF_02088">
    <property type="entry name" value="Q_prec_transport"/>
    <property type="match status" value="1"/>
</dbReference>
<name>A0A7J3Z5R9_9CREN</name>
<keyword evidence="1" id="KW-0813">Transport</keyword>
<dbReference type="PANTHER" id="PTHR34300:SF2">
    <property type="entry name" value="QUEUOSINE PRECURSOR TRANSPORTER-RELATED"/>
    <property type="match status" value="1"/>
</dbReference>
<feature type="transmembrane region" description="Helical" evidence="1">
    <location>
        <begin position="6"/>
        <end position="23"/>
    </location>
</feature>
<evidence type="ECO:0000256" key="1">
    <source>
        <dbReference type="HAMAP-Rule" id="MF_02088"/>
    </source>
</evidence>
<feature type="transmembrane region" description="Helical" evidence="1">
    <location>
        <begin position="137"/>
        <end position="157"/>
    </location>
</feature>
<feature type="transmembrane region" description="Helical" evidence="1">
    <location>
        <begin position="90"/>
        <end position="117"/>
    </location>
</feature>
<dbReference type="EMBL" id="DRYQ01000031">
    <property type="protein sequence ID" value="HHQ50179.1"/>
    <property type="molecule type" value="Genomic_DNA"/>
</dbReference>
<gene>
    <name evidence="2" type="ORF">ENM66_02380</name>
</gene>
<comment type="subcellular location">
    <subcellularLocation>
        <location evidence="1">Cell membrane</location>
        <topology evidence="1">Multi-pass membrane protein</topology>
    </subcellularLocation>
</comment>
<protein>
    <recommendedName>
        <fullName evidence="1">Probable queuosine precursor transporter</fullName>
        <shortName evidence="1">Q precursor transporter</shortName>
    </recommendedName>
</protein>
<feature type="transmembrane region" description="Helical" evidence="1">
    <location>
        <begin position="177"/>
        <end position="201"/>
    </location>
</feature>
<feature type="transmembrane region" description="Helical" evidence="1">
    <location>
        <begin position="56"/>
        <end position="78"/>
    </location>
</feature>
<organism evidence="2">
    <name type="scientific">Ignisphaera aggregans</name>
    <dbReference type="NCBI Taxonomy" id="334771"/>
    <lineage>
        <taxon>Archaea</taxon>
        <taxon>Thermoproteota</taxon>
        <taxon>Thermoprotei</taxon>
        <taxon>Desulfurococcales</taxon>
        <taxon>Desulfurococcaceae</taxon>
        <taxon>Ignisphaera</taxon>
    </lineage>
</organism>
<sequence length="246" mass="27979">MLWVWLFWATGLTISTFAGSWLVKRYRDSLGYPALVTFYVAYIVASNVLAPRISEFNIFIPLVLSGGTITFPFVAQLIDMINEIYGKRMTYAAIFLAFTANAMVSAFIFMVSTVPPAPWLKDVNEVWRYFMLQTPRVVIASYAAFLVAELLDATVFAEIKRGVYRYEIKAKSIIAGVLLRSVGSDVINMVVDSIVFFPIAFASTLPWEVVWDMIWYGSYAKVVLAILDTPWFIAFRFLTRGVKREY</sequence>
<comment type="function">
    <text evidence="1">Involved in the import of queuosine (Q) precursors, required for Q precursor salvage.</text>
</comment>
<keyword evidence="1" id="KW-0472">Membrane</keyword>
<dbReference type="NCBIfam" id="TIGR00697">
    <property type="entry name" value="queuosine precursor transporter"/>
    <property type="match status" value="1"/>
</dbReference>
<evidence type="ECO:0000313" key="2">
    <source>
        <dbReference type="EMBL" id="HHQ50179.1"/>
    </source>
</evidence>
<comment type="caution">
    <text evidence="2">The sequence shown here is derived from an EMBL/GenBank/DDBJ whole genome shotgun (WGS) entry which is preliminary data.</text>
</comment>
<comment type="similarity">
    <text evidence="1">Belongs to the vitamin uptake transporter (VUT/ECF) (TC 2.A.88) family. Q precursor transporter subfamily.</text>
</comment>
<dbReference type="AlphaFoldDB" id="A0A7J3Z5R9"/>
<reference evidence="2" key="1">
    <citation type="journal article" date="2020" name="mSystems">
        <title>Genome- and Community-Level Interaction Insights into Carbon Utilization and Element Cycling Functions of Hydrothermarchaeota in Hydrothermal Sediment.</title>
        <authorList>
            <person name="Zhou Z."/>
            <person name="Liu Y."/>
            <person name="Xu W."/>
            <person name="Pan J."/>
            <person name="Luo Z.H."/>
            <person name="Li M."/>
        </authorList>
    </citation>
    <scope>NUCLEOTIDE SEQUENCE [LARGE SCALE GENOMIC DNA]</scope>
    <source>
        <strain evidence="2">SpSt-1105</strain>
    </source>
</reference>
<feature type="transmembrane region" description="Helical" evidence="1">
    <location>
        <begin position="30"/>
        <end position="50"/>
    </location>
</feature>
<keyword evidence="1" id="KW-0812">Transmembrane</keyword>
<dbReference type="Pfam" id="PF02592">
    <property type="entry name" value="Vut_1"/>
    <property type="match status" value="1"/>
</dbReference>
<feature type="transmembrane region" description="Helical" evidence="1">
    <location>
        <begin position="213"/>
        <end position="238"/>
    </location>
</feature>
<keyword evidence="1" id="KW-1133">Transmembrane helix</keyword>
<dbReference type="PANTHER" id="PTHR34300">
    <property type="entry name" value="QUEUOSINE PRECURSOR TRANSPORTER-RELATED"/>
    <property type="match status" value="1"/>
</dbReference>
<dbReference type="GO" id="GO:0022857">
    <property type="term" value="F:transmembrane transporter activity"/>
    <property type="evidence" value="ECO:0007669"/>
    <property type="project" value="UniProtKB-UniRule"/>
</dbReference>
<dbReference type="InterPro" id="IPR003744">
    <property type="entry name" value="YhhQ"/>
</dbReference>
<keyword evidence="1" id="KW-1003">Cell membrane</keyword>
<proteinExistence type="inferred from homology"/>
<accession>A0A7J3Z5R9</accession>
<dbReference type="GO" id="GO:0005886">
    <property type="term" value="C:plasma membrane"/>
    <property type="evidence" value="ECO:0007669"/>
    <property type="project" value="UniProtKB-SubCell"/>
</dbReference>